<dbReference type="Gene3D" id="3.90.1150.10">
    <property type="entry name" value="Aspartate Aminotransferase, domain 1"/>
    <property type="match status" value="1"/>
</dbReference>
<keyword evidence="3" id="KW-0663">Pyridoxal phosphate</keyword>
<dbReference type="InterPro" id="IPR050106">
    <property type="entry name" value="HistidinolP_aminotransfase"/>
</dbReference>
<dbReference type="HOGENOM" id="CLU_451177_0_0_9"/>
<dbReference type="InterPro" id="IPR015421">
    <property type="entry name" value="PyrdxlP-dep_Trfase_major"/>
</dbReference>
<dbReference type="PANTHER" id="PTHR43643">
    <property type="entry name" value="HISTIDINOL-PHOSPHATE AMINOTRANSFERASE 2"/>
    <property type="match status" value="1"/>
</dbReference>
<comment type="similarity">
    <text evidence="4">Belongs to the class-I pyridoxal-phosphate-dependent aminotransferase family.</text>
</comment>
<dbReference type="KEGG" id="bpb:bpr_I0536"/>
<keyword evidence="5" id="KW-0175">Coiled coil</keyword>
<sequence>MQAVILAAGMGKRLKELTQNNTKCMVKVNGVSLIDRMLHQIEKKNLSRIVIVVGYEADKLKKYIKTLGITTPIEYIDNPIYDKTNNIYSLSLASDYLVKEDTLLFESDLIFEDSVLDVLLEDPRDTLALVDKYESWMDGTCVKLSSDDSIEAFVPGKKFKFDEIKEYYKTVNIYKFSRHFSETHYVPFLKAYQSALGQNEYYEQVLRVITMLDDPEIKAKRLDGQRWYEIDDIQDLDIAESIFTPDEDEKVRLLQRRYGGYWRYPKLLDFCYLVNPYFPPEKMKDEIRANFDTLLTEYPSGMRVNSLLAAKNFGVHQENIIVGNGAAELIKSLMENFDGKTGFIRPTFDEYPNRYDREVSVDFVPENADYSYTADDIMNYFADKDISNLVLVNPDNPSGNYIHKKDLLRLVKWCGDRDVRIVIDESFVDFADEPDNTLIEQEILDDNKHLFVMKSISKSYGVPGLRLGVLASGDSTTIDLMKKDVAIWNINSFGEFYMQIEEKYKKDYAVALDKFRKERARFEEKLSEIKGIRVIPSQANFVMTELDAEISPKELLKKFLIKHNLLIKELTTKTNGRNYLRLAVRNTEDNDILIAALKCELGE</sequence>
<dbReference type="Proteomes" id="UP000001299">
    <property type="component" value="Chromosome 1"/>
</dbReference>
<dbReference type="Gene3D" id="3.90.550.10">
    <property type="entry name" value="Spore Coat Polysaccharide Biosynthesis Protein SpsA, Chain A"/>
    <property type="match status" value="1"/>
</dbReference>
<comment type="cofactor">
    <cofactor evidence="4">
        <name>pyridoxal 5'-phosphate</name>
        <dbReference type="ChEBI" id="CHEBI:597326"/>
    </cofactor>
</comment>
<keyword evidence="2 4" id="KW-0808">Transferase</keyword>
<gene>
    <name evidence="8" type="ordered locus">bpr_I0536</name>
</gene>
<dbReference type="AlphaFoldDB" id="E0S0F7"/>
<protein>
    <recommendedName>
        <fullName evidence="4">Aminotransferase</fullName>
        <ecNumber evidence="4">2.6.1.-</ecNumber>
    </recommendedName>
</protein>
<dbReference type="Pfam" id="PF00155">
    <property type="entry name" value="Aminotran_1_2"/>
    <property type="match status" value="1"/>
</dbReference>
<dbReference type="eggNOG" id="COG0079">
    <property type="taxonomic scope" value="Bacteria"/>
</dbReference>
<dbReference type="GO" id="GO:0030170">
    <property type="term" value="F:pyridoxal phosphate binding"/>
    <property type="evidence" value="ECO:0007669"/>
    <property type="project" value="InterPro"/>
</dbReference>
<evidence type="ECO:0000259" key="6">
    <source>
        <dbReference type="Pfam" id="PF00155"/>
    </source>
</evidence>
<name>E0S0F7_BUTPB</name>
<dbReference type="eggNOG" id="COG1213">
    <property type="taxonomic scope" value="Bacteria"/>
</dbReference>
<evidence type="ECO:0000256" key="4">
    <source>
        <dbReference type="RuleBase" id="RU000481"/>
    </source>
</evidence>
<evidence type="ECO:0000313" key="8">
    <source>
        <dbReference type="EMBL" id="ADL33282.1"/>
    </source>
</evidence>
<keyword evidence="9" id="KW-1185">Reference proteome</keyword>
<evidence type="ECO:0000256" key="1">
    <source>
        <dbReference type="ARBA" id="ARBA00022576"/>
    </source>
</evidence>
<evidence type="ECO:0000259" key="7">
    <source>
        <dbReference type="Pfam" id="PF12804"/>
    </source>
</evidence>
<feature type="domain" description="Aminotransferase class I/classII large" evidence="6">
    <location>
        <begin position="314"/>
        <end position="597"/>
    </location>
</feature>
<dbReference type="CDD" id="cd00609">
    <property type="entry name" value="AAT_like"/>
    <property type="match status" value="1"/>
</dbReference>
<dbReference type="EC" id="2.6.1.-" evidence="4"/>
<dbReference type="InterPro" id="IPR025877">
    <property type="entry name" value="MobA-like_NTP_Trfase"/>
</dbReference>
<feature type="coiled-coil region" evidence="5">
    <location>
        <begin position="505"/>
        <end position="532"/>
    </location>
</feature>
<evidence type="ECO:0000313" key="9">
    <source>
        <dbReference type="Proteomes" id="UP000001299"/>
    </source>
</evidence>
<reference evidence="8 9" key="1">
    <citation type="journal article" date="2010" name="PLoS ONE">
        <title>The glycobiome of the rumen bacterium Butyrivibrio proteoclasticus B316(T) highlights adaptation to a polysaccharide-rich environment.</title>
        <authorList>
            <person name="Kelly W.J."/>
            <person name="Leahy S.C."/>
            <person name="Altermann E."/>
            <person name="Yeoman C.J."/>
            <person name="Dunne J.C."/>
            <person name="Kong Z."/>
            <person name="Pacheco D.M."/>
            <person name="Li D."/>
            <person name="Noel S.J."/>
            <person name="Moon C.D."/>
            <person name="Cookson A.L."/>
            <person name="Attwood G.T."/>
        </authorList>
    </citation>
    <scope>NUCLEOTIDE SEQUENCE [LARGE SCALE GENOMIC DNA]</scope>
    <source>
        <strain evidence="9">ATCC 51982 / DSM 14932 / B316</strain>
    </source>
</reference>
<dbReference type="SUPFAM" id="SSF53448">
    <property type="entry name" value="Nucleotide-diphospho-sugar transferases"/>
    <property type="match status" value="1"/>
</dbReference>
<organism evidence="8 9">
    <name type="scientific">Butyrivibrio proteoclasticus (strain ATCC 51982 / DSM 14932 / B316)</name>
    <name type="common">Clostridium proteoclasticum</name>
    <dbReference type="NCBI Taxonomy" id="515622"/>
    <lineage>
        <taxon>Bacteria</taxon>
        <taxon>Bacillati</taxon>
        <taxon>Bacillota</taxon>
        <taxon>Clostridia</taxon>
        <taxon>Lachnospirales</taxon>
        <taxon>Lachnospiraceae</taxon>
        <taxon>Butyrivibrio</taxon>
    </lineage>
</organism>
<dbReference type="Gene3D" id="3.40.640.10">
    <property type="entry name" value="Type I PLP-dependent aspartate aminotransferase-like (Major domain)"/>
    <property type="match status" value="1"/>
</dbReference>
<keyword evidence="1 4" id="KW-0032">Aminotransferase</keyword>
<dbReference type="STRING" id="515622.bpr_I0536"/>
<dbReference type="InterPro" id="IPR015424">
    <property type="entry name" value="PyrdxlP-dep_Trfase"/>
</dbReference>
<dbReference type="InterPro" id="IPR004838">
    <property type="entry name" value="NHTrfase_class1_PyrdxlP-BS"/>
</dbReference>
<dbReference type="InterPro" id="IPR029044">
    <property type="entry name" value="Nucleotide-diphossugar_trans"/>
</dbReference>
<evidence type="ECO:0000256" key="2">
    <source>
        <dbReference type="ARBA" id="ARBA00022679"/>
    </source>
</evidence>
<feature type="domain" description="MobA-like NTP transferase" evidence="7">
    <location>
        <begin position="3"/>
        <end position="122"/>
    </location>
</feature>
<dbReference type="GO" id="GO:0016779">
    <property type="term" value="F:nucleotidyltransferase activity"/>
    <property type="evidence" value="ECO:0007669"/>
    <property type="project" value="UniProtKB-ARBA"/>
</dbReference>
<evidence type="ECO:0000256" key="5">
    <source>
        <dbReference type="SAM" id="Coils"/>
    </source>
</evidence>
<dbReference type="GO" id="GO:0008483">
    <property type="term" value="F:transaminase activity"/>
    <property type="evidence" value="ECO:0007669"/>
    <property type="project" value="UniProtKB-KW"/>
</dbReference>
<dbReference type="PROSITE" id="PS00105">
    <property type="entry name" value="AA_TRANSFER_CLASS_1"/>
    <property type="match status" value="1"/>
</dbReference>
<evidence type="ECO:0000256" key="3">
    <source>
        <dbReference type="ARBA" id="ARBA00022898"/>
    </source>
</evidence>
<accession>E0S0F7</accession>
<dbReference type="PANTHER" id="PTHR43643:SF3">
    <property type="entry name" value="HISTIDINOL-PHOSPHATE AMINOTRANSFERASE"/>
    <property type="match status" value="1"/>
</dbReference>
<dbReference type="InterPro" id="IPR015422">
    <property type="entry name" value="PyrdxlP-dep_Trfase_small"/>
</dbReference>
<dbReference type="Pfam" id="PF12804">
    <property type="entry name" value="NTP_transf_3"/>
    <property type="match status" value="1"/>
</dbReference>
<dbReference type="CDD" id="cd02523">
    <property type="entry name" value="PC_cytidylyltransferase"/>
    <property type="match status" value="1"/>
</dbReference>
<dbReference type="RefSeq" id="WP_013279939.1">
    <property type="nucleotide sequence ID" value="NC_014387.1"/>
</dbReference>
<dbReference type="EMBL" id="CP001810">
    <property type="protein sequence ID" value="ADL33282.1"/>
    <property type="molecule type" value="Genomic_DNA"/>
</dbReference>
<proteinExistence type="inferred from homology"/>
<dbReference type="SUPFAM" id="SSF53383">
    <property type="entry name" value="PLP-dependent transferases"/>
    <property type="match status" value="1"/>
</dbReference>
<dbReference type="InterPro" id="IPR004839">
    <property type="entry name" value="Aminotransferase_I/II_large"/>
</dbReference>